<dbReference type="AlphaFoldDB" id="A0A813EAT6"/>
<name>A0A813EAT6_POLGL</name>
<feature type="region of interest" description="Disordered" evidence="1">
    <location>
        <begin position="60"/>
        <end position="102"/>
    </location>
</feature>
<feature type="non-terminal residue" evidence="2">
    <location>
        <position position="136"/>
    </location>
</feature>
<protein>
    <submittedName>
        <fullName evidence="2">Uncharacterized protein</fullName>
    </submittedName>
</protein>
<accession>A0A813EAT6</accession>
<evidence type="ECO:0000313" key="2">
    <source>
        <dbReference type="EMBL" id="CAE8596198.1"/>
    </source>
</evidence>
<evidence type="ECO:0000256" key="1">
    <source>
        <dbReference type="SAM" id="MobiDB-lite"/>
    </source>
</evidence>
<gene>
    <name evidence="2" type="ORF">PGLA1383_LOCUS14667</name>
    <name evidence="3" type="ORF">PGLA2088_LOCUS15626</name>
</gene>
<dbReference type="Proteomes" id="UP000654075">
    <property type="component" value="Unassembled WGS sequence"/>
</dbReference>
<reference evidence="2" key="1">
    <citation type="submission" date="2021-02" db="EMBL/GenBank/DDBJ databases">
        <authorList>
            <person name="Dougan E. K."/>
            <person name="Rhodes N."/>
            <person name="Thang M."/>
            <person name="Chan C."/>
        </authorList>
    </citation>
    <scope>NUCLEOTIDE SEQUENCE</scope>
</reference>
<evidence type="ECO:0000313" key="4">
    <source>
        <dbReference type="Proteomes" id="UP000654075"/>
    </source>
</evidence>
<sequence length="136" mass="14232">MAAGMALASRPSGAQLKVPGCRILAPRLHFPDVRPRPGWSCDRAWASAAVSAALAAGLCPSSSSSRRRCTGWASSPQEDLQEAEAIPSSSLSDTSDAGRHWGAGAEAKALSDTGALARSRALEWELQQVGLTFEEL</sequence>
<organism evidence="2 4">
    <name type="scientific">Polarella glacialis</name>
    <name type="common">Dinoflagellate</name>
    <dbReference type="NCBI Taxonomy" id="89957"/>
    <lineage>
        <taxon>Eukaryota</taxon>
        <taxon>Sar</taxon>
        <taxon>Alveolata</taxon>
        <taxon>Dinophyceae</taxon>
        <taxon>Suessiales</taxon>
        <taxon>Suessiaceae</taxon>
        <taxon>Polarella</taxon>
    </lineage>
</organism>
<dbReference type="EMBL" id="CAJNNV010008417">
    <property type="protein sequence ID" value="CAE8596198.1"/>
    <property type="molecule type" value="Genomic_DNA"/>
</dbReference>
<dbReference type="Proteomes" id="UP000626109">
    <property type="component" value="Unassembled WGS sequence"/>
</dbReference>
<dbReference type="EMBL" id="CAJNNW010019438">
    <property type="protein sequence ID" value="CAE8664524.1"/>
    <property type="molecule type" value="Genomic_DNA"/>
</dbReference>
<keyword evidence="4" id="KW-1185">Reference proteome</keyword>
<proteinExistence type="predicted"/>
<comment type="caution">
    <text evidence="2">The sequence shown here is derived from an EMBL/GenBank/DDBJ whole genome shotgun (WGS) entry which is preliminary data.</text>
</comment>
<evidence type="ECO:0000313" key="3">
    <source>
        <dbReference type="EMBL" id="CAE8664524.1"/>
    </source>
</evidence>